<dbReference type="GO" id="GO:0043856">
    <property type="term" value="F:anti-sigma factor antagonist activity"/>
    <property type="evidence" value="ECO:0007669"/>
    <property type="project" value="InterPro"/>
</dbReference>
<reference evidence="4 5" key="1">
    <citation type="submission" date="2006-10" db="EMBL/GenBank/DDBJ databases">
        <title>Complete sequence of Syntrophobacter fumaroxidans MPOB.</title>
        <authorList>
            <consortium name="US DOE Joint Genome Institute"/>
            <person name="Copeland A."/>
            <person name="Lucas S."/>
            <person name="Lapidus A."/>
            <person name="Barry K."/>
            <person name="Detter J.C."/>
            <person name="Glavina del Rio T."/>
            <person name="Hammon N."/>
            <person name="Israni S."/>
            <person name="Pitluck S."/>
            <person name="Goltsman E.G."/>
            <person name="Martinez M."/>
            <person name="Schmutz J."/>
            <person name="Larimer F."/>
            <person name="Land M."/>
            <person name="Hauser L."/>
            <person name="Kyrpides N."/>
            <person name="Kim E."/>
            <person name="Boone D.R."/>
            <person name="Brockman F."/>
            <person name="Culley D."/>
            <person name="Ferry J."/>
            <person name="Gunsalus R."/>
            <person name="McInerney M.J."/>
            <person name="Morrison M."/>
            <person name="Plugge C."/>
            <person name="Rohlin L."/>
            <person name="Scholten J."/>
            <person name="Sieber J."/>
            <person name="Stams A.J.M."/>
            <person name="Worm P."/>
            <person name="Henstra A.M."/>
            <person name="Richardson P."/>
        </authorList>
    </citation>
    <scope>NUCLEOTIDE SEQUENCE [LARGE SCALE GENOMIC DNA]</scope>
    <source>
        <strain evidence="5">DSM 10017 / MPOB</strain>
    </source>
</reference>
<evidence type="ECO:0000256" key="1">
    <source>
        <dbReference type="ARBA" id="ARBA00009013"/>
    </source>
</evidence>
<dbReference type="Gene3D" id="3.30.750.24">
    <property type="entry name" value="STAS domain"/>
    <property type="match status" value="1"/>
</dbReference>
<organism evidence="4 5">
    <name type="scientific">Syntrophobacter fumaroxidans (strain DSM 10017 / MPOB)</name>
    <dbReference type="NCBI Taxonomy" id="335543"/>
    <lineage>
        <taxon>Bacteria</taxon>
        <taxon>Pseudomonadati</taxon>
        <taxon>Thermodesulfobacteriota</taxon>
        <taxon>Syntrophobacteria</taxon>
        <taxon>Syntrophobacterales</taxon>
        <taxon>Syntrophobacteraceae</taxon>
        <taxon>Syntrophobacter</taxon>
    </lineage>
</organism>
<dbReference type="PANTHER" id="PTHR33495:SF14">
    <property type="entry name" value="ANTI-SIGMA FACTOR ANTAGONIST"/>
    <property type="match status" value="1"/>
</dbReference>
<dbReference type="CDD" id="cd07043">
    <property type="entry name" value="STAS_anti-anti-sigma_factors"/>
    <property type="match status" value="1"/>
</dbReference>
<dbReference type="AlphaFoldDB" id="A0LIE3"/>
<protein>
    <recommendedName>
        <fullName evidence="2">Anti-sigma factor antagonist</fullName>
    </recommendedName>
</protein>
<dbReference type="InterPro" id="IPR003658">
    <property type="entry name" value="Anti-sigma_ant"/>
</dbReference>
<comment type="similarity">
    <text evidence="1 2">Belongs to the anti-sigma-factor antagonist family.</text>
</comment>
<accession>A0LIE3</accession>
<evidence type="ECO:0000313" key="5">
    <source>
        <dbReference type="Proteomes" id="UP000001784"/>
    </source>
</evidence>
<evidence type="ECO:0000259" key="3">
    <source>
        <dbReference type="PROSITE" id="PS50801"/>
    </source>
</evidence>
<dbReference type="NCBIfam" id="TIGR00377">
    <property type="entry name" value="ant_ant_sig"/>
    <property type="match status" value="1"/>
</dbReference>
<dbReference type="InterPro" id="IPR036513">
    <property type="entry name" value="STAS_dom_sf"/>
</dbReference>
<dbReference type="InterPro" id="IPR002645">
    <property type="entry name" value="STAS_dom"/>
</dbReference>
<dbReference type="Pfam" id="PF01740">
    <property type="entry name" value="STAS"/>
    <property type="match status" value="1"/>
</dbReference>
<keyword evidence="5" id="KW-1185">Reference proteome</keyword>
<feature type="domain" description="STAS" evidence="3">
    <location>
        <begin position="2"/>
        <end position="96"/>
    </location>
</feature>
<dbReference type="PANTHER" id="PTHR33495">
    <property type="entry name" value="ANTI-SIGMA FACTOR ANTAGONIST TM_1081-RELATED-RELATED"/>
    <property type="match status" value="1"/>
</dbReference>
<dbReference type="OrthoDB" id="9794628at2"/>
<dbReference type="InParanoid" id="A0LIE3"/>
<dbReference type="RefSeq" id="WP_011698366.1">
    <property type="nucleotide sequence ID" value="NC_008554.1"/>
</dbReference>
<dbReference type="PROSITE" id="PS50801">
    <property type="entry name" value="STAS"/>
    <property type="match status" value="1"/>
</dbReference>
<gene>
    <name evidence="4" type="ordered locus">Sfum_1506</name>
</gene>
<dbReference type="KEGG" id="sfu:Sfum_1506"/>
<proteinExistence type="inferred from homology"/>
<name>A0LIE3_SYNFM</name>
<dbReference type="SUPFAM" id="SSF52091">
    <property type="entry name" value="SpoIIaa-like"/>
    <property type="match status" value="1"/>
</dbReference>
<evidence type="ECO:0000256" key="2">
    <source>
        <dbReference type="RuleBase" id="RU003749"/>
    </source>
</evidence>
<evidence type="ECO:0000313" key="4">
    <source>
        <dbReference type="EMBL" id="ABK17195.1"/>
    </source>
</evidence>
<dbReference type="STRING" id="335543.Sfum_1506"/>
<dbReference type="Proteomes" id="UP000001784">
    <property type="component" value="Chromosome"/>
</dbReference>
<sequence length="405" mass="44077">MLDVTVSEDSGFKRVALKGRMDGMSSPDLERRLEELIRGGERVLVVDLGAVSFISSAGLRVLLLAQKSLGKVHGEVLLLRVPDVVLGILRASGMLDYFRFFADEAAICTHAAKGTASTWIETLEADGVSIRWLDRGGAPGSLKVLGSLEPLALAAYTERDVVSVRAGELRFGAGFAAMGERYEEYSLVFGESVLVDGHFYCYPAVRHAAVDFMLATEQGAGLEYRFLHGFGFTGEYRGIAAFESAEGFIDLNRLIGLACDRVQANALGLVLLAESKGLWGMHMKRIPTTENTPGDGGEIFDASNFAAWMNFPVEPADADCIVMGAGIVIRDRELERSEVHRILPSGSNFHIHAAVFSREPLSKNPESFEAELKRAATELEVFKVQHLLGRSCFSRGMLGIIELKG</sequence>
<dbReference type="eggNOG" id="COG1366">
    <property type="taxonomic scope" value="Bacteria"/>
</dbReference>
<dbReference type="EMBL" id="CP000478">
    <property type="protein sequence ID" value="ABK17195.1"/>
    <property type="molecule type" value="Genomic_DNA"/>
</dbReference>
<dbReference type="HOGENOM" id="CLU_053466_0_0_7"/>